<name>A0A2H5QMG0_CITUN</name>
<dbReference type="Proteomes" id="UP000236630">
    <property type="component" value="Unassembled WGS sequence"/>
</dbReference>
<dbReference type="EMBL" id="BDQV01000518">
    <property type="protein sequence ID" value="GAY65818.1"/>
    <property type="molecule type" value="Genomic_DNA"/>
</dbReference>
<organism evidence="1 2">
    <name type="scientific">Citrus unshiu</name>
    <name type="common">Satsuma mandarin</name>
    <name type="synonym">Citrus nobilis var. unshiu</name>
    <dbReference type="NCBI Taxonomy" id="55188"/>
    <lineage>
        <taxon>Eukaryota</taxon>
        <taxon>Viridiplantae</taxon>
        <taxon>Streptophyta</taxon>
        <taxon>Embryophyta</taxon>
        <taxon>Tracheophyta</taxon>
        <taxon>Spermatophyta</taxon>
        <taxon>Magnoliopsida</taxon>
        <taxon>eudicotyledons</taxon>
        <taxon>Gunneridae</taxon>
        <taxon>Pentapetalae</taxon>
        <taxon>rosids</taxon>
        <taxon>malvids</taxon>
        <taxon>Sapindales</taxon>
        <taxon>Rutaceae</taxon>
        <taxon>Aurantioideae</taxon>
        <taxon>Citrus</taxon>
    </lineage>
</organism>
<dbReference type="AlphaFoldDB" id="A0A2H5QMG0"/>
<accession>A0A2H5QMG0</accession>
<protein>
    <submittedName>
        <fullName evidence="1">Uncharacterized protein</fullName>
    </submittedName>
</protein>
<proteinExistence type="predicted"/>
<evidence type="ECO:0000313" key="1">
    <source>
        <dbReference type="EMBL" id="GAY65818.1"/>
    </source>
</evidence>
<sequence>VDFENSMEHIGGVTKDYHCGYCATFGCWTLKKEVMAGLISSTLLRTFLRLRIRLAKELLPLLLLCKEKSSRRDSDGRIRSILVEDLCDVDELKAIKDTKPLIKAKVRMKIVECDLQGFEKVFAVKFPPQAIAAKRHIHLRNSVSDFLVMFLKGPLNYLMKLESCYCLNESAIFCCQGIPHMMRFCDCYRLLNYLLNQVDFEDPMENIRALKSYRAKHMWADHMLPWRKEFGIDTTMLPLYVEYHHREQFWICKVAISRLSPLTVFTHVSMLVVITISYPASLRCITFETAFAVKFQCLYNGREEVHSIRYMLVRSSSANIMLCIFSLQLKQYLFWLTCLIRRNSFPSVSIGASTYRNRALLLMGHNQFFRSAETILSVEKLRGLLAN</sequence>
<keyword evidence="2" id="KW-1185">Reference proteome</keyword>
<feature type="non-terminal residue" evidence="1">
    <location>
        <position position="1"/>
    </location>
</feature>
<evidence type="ECO:0000313" key="2">
    <source>
        <dbReference type="Proteomes" id="UP000236630"/>
    </source>
</evidence>
<comment type="caution">
    <text evidence="1">The sequence shown here is derived from an EMBL/GenBank/DDBJ whole genome shotgun (WGS) entry which is preliminary data.</text>
</comment>
<reference evidence="1 2" key="1">
    <citation type="journal article" date="2017" name="Front. Genet.">
        <title>Draft sequencing of the heterozygous diploid genome of Satsuma (Citrus unshiu Marc.) using a hybrid assembly approach.</title>
        <authorList>
            <person name="Shimizu T."/>
            <person name="Tanizawa Y."/>
            <person name="Mochizuki T."/>
            <person name="Nagasaki H."/>
            <person name="Yoshioka T."/>
            <person name="Toyoda A."/>
            <person name="Fujiyama A."/>
            <person name="Kaminuma E."/>
            <person name="Nakamura Y."/>
        </authorList>
    </citation>
    <scope>NUCLEOTIDE SEQUENCE [LARGE SCALE GENOMIC DNA]</scope>
    <source>
        <strain evidence="2">cv. Miyagawa wase</strain>
    </source>
</reference>
<gene>
    <name evidence="1" type="ORF">CUMW_243970</name>
</gene>